<comment type="caution">
    <text evidence="3">The sequence shown here is derived from an EMBL/GenBank/DDBJ whole genome shotgun (WGS) entry which is preliminary data.</text>
</comment>
<keyword evidence="1" id="KW-0539">Nucleus</keyword>
<evidence type="ECO:0000256" key="1">
    <source>
        <dbReference type="ARBA" id="ARBA00023242"/>
    </source>
</evidence>
<dbReference type="Proteomes" id="UP000230233">
    <property type="component" value="Chromosome II"/>
</dbReference>
<keyword evidence="4" id="KW-1185">Reference proteome</keyword>
<dbReference type="GO" id="GO:0003712">
    <property type="term" value="F:transcription coregulator activity"/>
    <property type="evidence" value="ECO:0007669"/>
    <property type="project" value="InterPro"/>
</dbReference>
<evidence type="ECO:0000256" key="2">
    <source>
        <dbReference type="SAM" id="MobiDB-lite"/>
    </source>
</evidence>
<gene>
    <name evidence="3" type="primary">Cnig_chr_II.g4199</name>
    <name evidence="3" type="ORF">B9Z55_004199</name>
</gene>
<accession>A0A2G5UVC7</accession>
<proteinExistence type="predicted"/>
<feature type="region of interest" description="Disordered" evidence="2">
    <location>
        <begin position="295"/>
        <end position="332"/>
    </location>
</feature>
<feature type="region of interest" description="Disordered" evidence="2">
    <location>
        <begin position="19"/>
        <end position="50"/>
    </location>
</feature>
<feature type="compositionally biased region" description="Basic residues" evidence="2">
    <location>
        <begin position="312"/>
        <end position="332"/>
    </location>
</feature>
<dbReference type="SUPFAM" id="SSF47040">
    <property type="entry name" value="Kix domain of CBP (creb binding protein)"/>
    <property type="match status" value="1"/>
</dbReference>
<dbReference type="InterPro" id="IPR036529">
    <property type="entry name" value="KIX_dom_sf"/>
</dbReference>
<reference evidence="4" key="1">
    <citation type="submission" date="2017-10" db="EMBL/GenBank/DDBJ databases">
        <title>Rapid genome shrinkage in a self-fertile nematode reveals novel sperm competition proteins.</title>
        <authorList>
            <person name="Yin D."/>
            <person name="Schwarz E.M."/>
            <person name="Thomas C.G."/>
            <person name="Felde R.L."/>
            <person name="Korf I.F."/>
            <person name="Cutter A.D."/>
            <person name="Schartner C.M."/>
            <person name="Ralston E.J."/>
            <person name="Meyer B.J."/>
            <person name="Haag E.S."/>
        </authorList>
    </citation>
    <scope>NUCLEOTIDE SEQUENCE [LARGE SCALE GENOMIC DNA]</scope>
    <source>
        <strain evidence="4">JU1422</strain>
    </source>
</reference>
<name>A0A2G5UVC7_9PELO</name>
<evidence type="ECO:0000313" key="4">
    <source>
        <dbReference type="Proteomes" id="UP000230233"/>
    </source>
</evidence>
<organism evidence="3 4">
    <name type="scientific">Caenorhabditis nigoni</name>
    <dbReference type="NCBI Taxonomy" id="1611254"/>
    <lineage>
        <taxon>Eukaryota</taxon>
        <taxon>Metazoa</taxon>
        <taxon>Ecdysozoa</taxon>
        <taxon>Nematoda</taxon>
        <taxon>Chromadorea</taxon>
        <taxon>Rhabditida</taxon>
        <taxon>Rhabditina</taxon>
        <taxon>Rhabditomorpha</taxon>
        <taxon>Rhabditoidea</taxon>
        <taxon>Rhabditidae</taxon>
        <taxon>Peloderinae</taxon>
        <taxon>Caenorhabditis</taxon>
    </lineage>
</organism>
<dbReference type="AlphaFoldDB" id="A0A2G5UVC7"/>
<sequence length="332" mass="37414">MTEEYDPYFHKLFKSDALPVNPLSGAQGPEDQNTADQAPAGQEQEDKLEEEEPGWIWKFFHLCCNPNTTEDTVEVVPTAVPASAPATAAADPPNDQIPVVHEQVGEENGANVDVQLDTDSVAESIAELNVEIPTKTIEISEILSQFSAHPANHILIFTNCTVNPFLNFSKNENLCDVVPRKLRQHIREKIKSNSESKNGKEVEKKFFEKAGNRIQYYAMVALEIDARKKDQEGFLTPCTLPWQISLPSDLRRTNTIRIFSKLMDKCSVTEEQNFNSVLHHAQFLELKSMLESEDQKSYKANMNKTMKSLAPIRKKSKSSKPKKSKSSKHNKN</sequence>
<evidence type="ECO:0000313" key="3">
    <source>
        <dbReference type="EMBL" id="PIC43474.1"/>
    </source>
</evidence>
<protein>
    <submittedName>
        <fullName evidence="3">Uncharacterized protein</fullName>
    </submittedName>
</protein>
<dbReference type="GO" id="GO:0006355">
    <property type="term" value="P:regulation of DNA-templated transcription"/>
    <property type="evidence" value="ECO:0007669"/>
    <property type="project" value="InterPro"/>
</dbReference>
<dbReference type="EMBL" id="PDUG01000002">
    <property type="protein sequence ID" value="PIC43474.1"/>
    <property type="molecule type" value="Genomic_DNA"/>
</dbReference>